<feature type="compositionally biased region" description="Basic and acidic residues" evidence="1">
    <location>
        <begin position="23"/>
        <end position="32"/>
    </location>
</feature>
<feature type="region of interest" description="Disordered" evidence="1">
    <location>
        <begin position="1"/>
        <end position="34"/>
    </location>
</feature>
<dbReference type="InParanoid" id="A0A5N4AF98"/>
<dbReference type="Proteomes" id="UP000327044">
    <property type="component" value="Unassembled WGS sequence"/>
</dbReference>
<dbReference type="EMBL" id="VVIM01000007">
    <property type="protein sequence ID" value="KAB0796010.1"/>
    <property type="molecule type" value="Genomic_DNA"/>
</dbReference>
<name>A0A5N4AF98_PHOPY</name>
<evidence type="ECO:0000313" key="2">
    <source>
        <dbReference type="EMBL" id="KAB0796010.1"/>
    </source>
</evidence>
<evidence type="ECO:0000313" key="3">
    <source>
        <dbReference type="Proteomes" id="UP000327044"/>
    </source>
</evidence>
<accession>A0A5N4AF98</accession>
<reference evidence="2 3" key="1">
    <citation type="journal article" date="2018" name="Elife">
        <title>Firefly genomes illuminate parallel origins of bioluminescence in beetles.</title>
        <authorList>
            <person name="Fallon T.R."/>
            <person name="Lower S.E."/>
            <person name="Chang C.H."/>
            <person name="Bessho-Uehara M."/>
            <person name="Martin G.J."/>
            <person name="Bewick A.J."/>
            <person name="Behringer M."/>
            <person name="Debat H.J."/>
            <person name="Wong I."/>
            <person name="Day J.C."/>
            <person name="Suvorov A."/>
            <person name="Silva C.J."/>
            <person name="Stanger-Hall K.F."/>
            <person name="Hall D.W."/>
            <person name="Schmitz R.J."/>
            <person name="Nelson D.R."/>
            <person name="Lewis S.M."/>
            <person name="Shigenobu S."/>
            <person name="Bybee S.M."/>
            <person name="Larracuente A.M."/>
            <person name="Oba Y."/>
            <person name="Weng J.K."/>
        </authorList>
    </citation>
    <scope>NUCLEOTIDE SEQUENCE [LARGE SCALE GENOMIC DNA]</scope>
    <source>
        <strain evidence="2">1611_PpyrPB1</strain>
        <tissue evidence="2">Whole body</tissue>
    </source>
</reference>
<organism evidence="2 3">
    <name type="scientific">Photinus pyralis</name>
    <name type="common">Common eastern firefly</name>
    <name type="synonym">Lampyris pyralis</name>
    <dbReference type="NCBI Taxonomy" id="7054"/>
    <lineage>
        <taxon>Eukaryota</taxon>
        <taxon>Metazoa</taxon>
        <taxon>Ecdysozoa</taxon>
        <taxon>Arthropoda</taxon>
        <taxon>Hexapoda</taxon>
        <taxon>Insecta</taxon>
        <taxon>Pterygota</taxon>
        <taxon>Neoptera</taxon>
        <taxon>Endopterygota</taxon>
        <taxon>Coleoptera</taxon>
        <taxon>Polyphaga</taxon>
        <taxon>Elateriformia</taxon>
        <taxon>Elateroidea</taxon>
        <taxon>Lampyridae</taxon>
        <taxon>Lampyrinae</taxon>
        <taxon>Photinus</taxon>
    </lineage>
</organism>
<protein>
    <submittedName>
        <fullName evidence="2">Uncharacterized protein</fullName>
    </submittedName>
</protein>
<proteinExistence type="predicted"/>
<keyword evidence="3" id="KW-1185">Reference proteome</keyword>
<dbReference type="AlphaFoldDB" id="A0A5N4AF98"/>
<evidence type="ECO:0000256" key="1">
    <source>
        <dbReference type="SAM" id="MobiDB-lite"/>
    </source>
</evidence>
<gene>
    <name evidence="2" type="ORF">PPYR_10071</name>
</gene>
<sequence length="104" mass="11972">MLGDESVHMARGGGDPDTSVNEEQERQNRRLGSEGVMMTVEDIIQATIRTLELYVITDIDGYQNTQIPYEGIVDSSRLRHYSLNLRKELDCDIDDRFEIEYESD</sequence>
<comment type="caution">
    <text evidence="2">The sequence shown here is derived from an EMBL/GenBank/DDBJ whole genome shotgun (WGS) entry which is preliminary data.</text>
</comment>